<feature type="compositionally biased region" description="Basic and acidic residues" evidence="1">
    <location>
        <begin position="552"/>
        <end position="562"/>
    </location>
</feature>
<dbReference type="Pfam" id="PF08618">
    <property type="entry name" value="Opi1"/>
    <property type="match status" value="2"/>
</dbReference>
<dbReference type="GO" id="GO:0003714">
    <property type="term" value="F:transcription corepressor activity"/>
    <property type="evidence" value="ECO:0007669"/>
    <property type="project" value="InterPro"/>
</dbReference>
<dbReference type="Proteomes" id="UP000266673">
    <property type="component" value="Unassembled WGS sequence"/>
</dbReference>
<comment type="caution">
    <text evidence="2">The sequence shown here is derived from an EMBL/GenBank/DDBJ whole genome shotgun (WGS) entry which is preliminary data.</text>
</comment>
<feature type="region of interest" description="Disordered" evidence="1">
    <location>
        <begin position="490"/>
        <end position="599"/>
    </location>
</feature>
<dbReference type="GO" id="GO:0030968">
    <property type="term" value="P:endoplasmic reticulum unfolded protein response"/>
    <property type="evidence" value="ECO:0007669"/>
    <property type="project" value="TreeGrafter"/>
</dbReference>
<feature type="compositionally biased region" description="Low complexity" evidence="1">
    <location>
        <begin position="49"/>
        <end position="58"/>
    </location>
</feature>
<name>A0A397W5L4_9GLOM</name>
<feature type="region of interest" description="Disordered" evidence="1">
    <location>
        <begin position="198"/>
        <end position="272"/>
    </location>
</feature>
<keyword evidence="3" id="KW-1185">Reference proteome</keyword>
<evidence type="ECO:0000256" key="1">
    <source>
        <dbReference type="SAM" id="MobiDB-lite"/>
    </source>
</evidence>
<dbReference type="GO" id="GO:0005634">
    <property type="term" value="C:nucleus"/>
    <property type="evidence" value="ECO:0007669"/>
    <property type="project" value="TreeGrafter"/>
</dbReference>
<feature type="compositionally biased region" description="Low complexity" evidence="1">
    <location>
        <begin position="499"/>
        <end position="521"/>
    </location>
</feature>
<protein>
    <submittedName>
        <fullName evidence="2">Transcription factor Opi1-domain-containing protein</fullName>
    </submittedName>
</protein>
<feature type="compositionally biased region" description="Basic and acidic residues" evidence="1">
    <location>
        <begin position="590"/>
        <end position="599"/>
    </location>
</feature>
<proteinExistence type="predicted"/>
<feature type="compositionally biased region" description="Low complexity" evidence="1">
    <location>
        <begin position="229"/>
        <end position="263"/>
    </location>
</feature>
<dbReference type="STRING" id="44941.A0A397W5L4"/>
<feature type="region of interest" description="Disordered" evidence="1">
    <location>
        <begin position="1"/>
        <end position="63"/>
    </location>
</feature>
<dbReference type="InterPro" id="IPR013927">
    <property type="entry name" value="TF_Opi1_Ccg-8"/>
</dbReference>
<sequence length="599" mass="65201">MYQVLPPLSNTVGNSECKLNGDSPDIKQEQREGTFESNVPPTPSPSLSPTPTRTDLPSNHSRMSINQLCNDTDDEVKEAAAVLENMKQGLPPIEIPPHSTQIENDGSGQMPTSPTGETDNTLMSRSIDLLRRGMNFYEQGNYPFMRTIGSQVTKISKPVLEKLEEIMDNSSNNNNNNNNNNSAVVYSSTVNGDISYSSNGDIITGCEKDDTSNQNDSESRKRGVHGELRSSSPSYRSRSHRSSQSNGSQNSSYSHYSYSNNNYTVSPNPTTTVQRSRWQQVLVGAGTAAGAAGAAVSEESMKSLKYCLQWLTYATQHIGNQIAALKSIIDSFTSPSSSGALIAQSTSKLASIKKEVVETLRKVIEVVSKYASKCLPEHARHNVRSFILSLPSRWASINHSDHSSSSSPVSSPRLAPSNAHHINQSDYAHRLLSLANESLDMLRSVAGIFGETVGRAEAWVERLSSFGVTGGGANAMGPIHFDNIPSHSNGNGYVYGQATSSPPSHSPVTPRSRRTSTNSARMNRKFRTTHPLIDDDDDDDDLTDSSSESDAESMRMEMDGRRVKSQNTSKSTSHSNGSLNGAKKRKKAGKKENDRMDLS</sequence>
<feature type="compositionally biased region" description="Acidic residues" evidence="1">
    <location>
        <begin position="534"/>
        <end position="551"/>
    </location>
</feature>
<reference evidence="2 3" key="1">
    <citation type="submission" date="2018-06" db="EMBL/GenBank/DDBJ databases">
        <title>Comparative genomics reveals the genomic features of Rhizophagus irregularis, R. cerebriforme, R. diaphanum and Gigaspora rosea, and their symbiotic lifestyle signature.</title>
        <authorList>
            <person name="Morin E."/>
            <person name="San Clemente H."/>
            <person name="Chen E.C.H."/>
            <person name="De La Providencia I."/>
            <person name="Hainaut M."/>
            <person name="Kuo A."/>
            <person name="Kohler A."/>
            <person name="Murat C."/>
            <person name="Tang N."/>
            <person name="Roy S."/>
            <person name="Loubradou J."/>
            <person name="Henrissat B."/>
            <person name="Grigoriev I.V."/>
            <person name="Corradi N."/>
            <person name="Roux C."/>
            <person name="Martin F.M."/>
        </authorList>
    </citation>
    <scope>NUCLEOTIDE SEQUENCE [LARGE SCALE GENOMIC DNA]</scope>
    <source>
        <strain evidence="2 3">DAOM 194757</strain>
    </source>
</reference>
<feature type="compositionally biased region" description="Basic and acidic residues" evidence="1">
    <location>
        <begin position="206"/>
        <end position="228"/>
    </location>
</feature>
<evidence type="ECO:0000313" key="2">
    <source>
        <dbReference type="EMBL" id="RIB30030.1"/>
    </source>
</evidence>
<dbReference type="PANTHER" id="PTHR38406:SF1">
    <property type="entry name" value="TRANSCRIPTIONAL REPRESSOR OPI1"/>
    <property type="match status" value="1"/>
</dbReference>
<accession>A0A397W5L4</accession>
<evidence type="ECO:0000313" key="3">
    <source>
        <dbReference type="Proteomes" id="UP000266673"/>
    </source>
</evidence>
<organism evidence="2 3">
    <name type="scientific">Gigaspora rosea</name>
    <dbReference type="NCBI Taxonomy" id="44941"/>
    <lineage>
        <taxon>Eukaryota</taxon>
        <taxon>Fungi</taxon>
        <taxon>Fungi incertae sedis</taxon>
        <taxon>Mucoromycota</taxon>
        <taxon>Glomeromycotina</taxon>
        <taxon>Glomeromycetes</taxon>
        <taxon>Diversisporales</taxon>
        <taxon>Gigasporaceae</taxon>
        <taxon>Gigaspora</taxon>
    </lineage>
</organism>
<dbReference type="EMBL" id="QKWP01000023">
    <property type="protein sequence ID" value="RIB30030.1"/>
    <property type="molecule type" value="Genomic_DNA"/>
</dbReference>
<feature type="compositionally biased region" description="Basic and acidic residues" evidence="1">
    <location>
        <begin position="24"/>
        <end position="34"/>
    </location>
</feature>
<gene>
    <name evidence="2" type="ORF">C2G38_2027179</name>
</gene>
<feature type="compositionally biased region" description="Polar residues" evidence="1">
    <location>
        <begin position="565"/>
        <end position="579"/>
    </location>
</feature>
<dbReference type="GO" id="GO:0006357">
    <property type="term" value="P:regulation of transcription by RNA polymerase II"/>
    <property type="evidence" value="ECO:0007669"/>
    <property type="project" value="TreeGrafter"/>
</dbReference>
<dbReference type="GO" id="GO:0005783">
    <property type="term" value="C:endoplasmic reticulum"/>
    <property type="evidence" value="ECO:0007669"/>
    <property type="project" value="TreeGrafter"/>
</dbReference>
<dbReference type="PANTHER" id="PTHR38406">
    <property type="entry name" value="TRANSCRIPTIONAL REPRESSOR OPI1"/>
    <property type="match status" value="1"/>
</dbReference>
<dbReference type="AlphaFoldDB" id="A0A397W5L4"/>
<dbReference type="GO" id="GO:0008654">
    <property type="term" value="P:phospholipid biosynthetic process"/>
    <property type="evidence" value="ECO:0007669"/>
    <property type="project" value="TreeGrafter"/>
</dbReference>
<dbReference type="OrthoDB" id="2441642at2759"/>